<reference evidence="2" key="1">
    <citation type="journal article" date="2020" name="MBio">
        <title>Horizontal gene transfer to a defensive symbiont with a reduced genome amongst a multipartite beetle microbiome.</title>
        <authorList>
            <person name="Waterworth S.C."/>
            <person name="Florez L.V."/>
            <person name="Rees E.R."/>
            <person name="Hertweck C."/>
            <person name="Kaltenpoth M."/>
            <person name="Kwan J.C."/>
        </authorList>
    </citation>
    <scope>NUCLEOTIDE SEQUENCE [LARGE SCALE GENOMIC DNA]</scope>
</reference>
<dbReference type="EMBL" id="WNDS01000003">
    <property type="protein sequence ID" value="KAF1014860.1"/>
    <property type="molecule type" value="Genomic_DNA"/>
</dbReference>
<protein>
    <recommendedName>
        <fullName evidence="3">Integrase</fullName>
    </recommendedName>
</protein>
<evidence type="ECO:0008006" key="3">
    <source>
        <dbReference type="Google" id="ProtNLM"/>
    </source>
</evidence>
<dbReference type="Proteomes" id="UP000487117">
    <property type="component" value="Unassembled WGS sequence"/>
</dbReference>
<evidence type="ECO:0000313" key="1">
    <source>
        <dbReference type="EMBL" id="KAF1014860.1"/>
    </source>
</evidence>
<proteinExistence type="predicted"/>
<organism evidence="1 2">
    <name type="scientific">Stenotrophomonas maltophilia</name>
    <name type="common">Pseudomonas maltophilia</name>
    <name type="synonym">Xanthomonas maltophilia</name>
    <dbReference type="NCBI Taxonomy" id="40324"/>
    <lineage>
        <taxon>Bacteria</taxon>
        <taxon>Pseudomonadati</taxon>
        <taxon>Pseudomonadota</taxon>
        <taxon>Gammaproteobacteria</taxon>
        <taxon>Lysobacterales</taxon>
        <taxon>Lysobacteraceae</taxon>
        <taxon>Stenotrophomonas</taxon>
        <taxon>Stenotrophomonas maltophilia group</taxon>
    </lineage>
</organism>
<sequence>MRTEVPAIPPVIEVDAELNHWRQQHAGGALGNGSFGHYIPWIKFACDSLITQPRATDEQRDDMFQTQYALQIMPRLTEAQARDFVERCWDHLYRSSTIPPQHAPRLQRLRA</sequence>
<gene>
    <name evidence="1" type="ORF">GAK31_02347</name>
</gene>
<name>A0A7V8FG04_STEMA</name>
<dbReference type="AlphaFoldDB" id="A0A7V8FG04"/>
<evidence type="ECO:0000313" key="2">
    <source>
        <dbReference type="Proteomes" id="UP000487117"/>
    </source>
</evidence>
<comment type="caution">
    <text evidence="1">The sequence shown here is derived from an EMBL/GenBank/DDBJ whole genome shotgun (WGS) entry which is preliminary data.</text>
</comment>
<accession>A0A7V8FG04</accession>